<evidence type="ECO:0000256" key="16">
    <source>
        <dbReference type="ARBA" id="ARBA00023212"/>
    </source>
</evidence>
<feature type="domain" description="Dynein heavy chain hydrolytic ATP-binding dynein motor region" evidence="27">
    <location>
        <begin position="1636"/>
        <end position="1973"/>
    </location>
</feature>
<sequence length="4263" mass="485494">MPVGDSRKDFILTTSSNHFGLSANDKSLIGADTAKPLNRFLDDSNVEVLSALYDGGSIQFNNKIEFGDNTGNKTLVFCKTRPEAITPDNMSTIILISSMLDTPIASLFHTIKSEFNPVLLEDNKWSDSLPPKLKSLLTDLEAALSSLVIGGRQGRQETLGGILSPSDELQYWRDQASKGGSRRDAAETVIENLAPMAKEFSAIDMMKLSDIPDVIDEMQDYLDELWKQSDSETYSEERMRHLLDVSAGLLGRSIQKKISKEELWSSPFSTIKDQLKSGQAVCERWAQTCHMLTTQFWKRYSPHPWKGEKFVPDNLLKLKGRLDEILAVRATYEQMCKLLPNQEQQELKLSESFAPFSGLNPVHYNPYTEPLWKSAVAQYERLTSLAESRVAQKLRNHFKSIDGNPIQLLREFQRYKDLVKRDSIMKELTGERENLLGQLNVFIKHCRDEYQQISTGTGSTRLPTGKNLPEIVNKIVWARQLQSRVEDMKRITTEILGDLARYKDLQSDADNLIGELTNWQKDQFDEWSREIQEQIDENEKNICLETSGKLMELDHRSGKLFINYGERLVTLIREVSTLTSLGFSIPKKILRVAETGKKFYKYGNILKQVANFYNTIDQQMLSSQKAMMLESAVAFERIIKNPKTTNKAKGNTGVQVTWDNPEQLEEYIKSLQGASGKLQTENRRLRKCHYTIADKCSDLMGIDLLKYPQKWKDYLMEIRHIMANLTSQGFASENMRPWKAHWDRQLYKALEHQYQMGVESLNESLPEINVELTFKQQKLQFKPPYEEIQAKYFREMKKFLSIPNHFKGVSEPPSSVFSAIIDRNASAFIGCYIKAADLFQRLSKVQNEFSDWVVLGYIPDMDDFVDKELHNIGDWERELKALKVRGRNAEKLKTEYKVDCVRVSTVPVKMVIEEHITRLFDALLMSLRRSISKEIESIDNFLSEAIDTLSVRPQTVEEIGEANSKQTIFKQKKREIRPQFEEIESKNKLLKSVAGGGVESVSQLNTKYDKFQLMMDSFQMMISEQVEMMRKNTESRISEYEQKLEKFNARWSHVRNQARDSMDADVSKWGEIVSTIKERNEEFLELEKEKEQLCTDCAHFELPTPEFPLAEELKNEIQRFGNMFGRFEEFNKGLDELRKEDWISFRTHYYKFEEYLVHWYEQIKNEETTTMTVRLQQEIDKYKNVLPVLKWVRGDPLSTDHWLELFRMLQLPKGTTLEKLTFSDVLKSADHIIKRADDIKELNLRAQGEVTIREALRELDLWGAGAVFTLTGYEDSHKHKINLIKDWKDLMNQIGDNQCLLQSLKDSPYYKAFEDKASTWEQKLASLDEYLHNLNQIQRKWIYLEPIFGRGALPKDQGRFKAVDNDFRGIMLDVNRDNRVVSLNDKPGLGPRLTQMLDQLQRCQKALNEFLEEKRSAFPRFYFIGDDDLLEILGQSTNPVVIQTHLKKLFAGIHSVQFDEKNENILAMKSLDGEIVPLNNQVKITSKVEEWLDLLAKEMVKTLKELLNQCIAASNNLDASKFPSQILCLAEQINFTHSAEKALSSGGGSALENVRREQDRKLESYTSIDLSGQSVHVLNLKVKSLILDTIHNIEVVRELQEHAVADPNHWRWQKQLRFYLRDKVAIIKMVDAEFNYTYEYQGNAAKLVHTPLTDKCYLTLTQGMSMGMGGNPYGPAGTGKTESVKALGGLFGRQVLVFNCDEGIDVKSMGRIFVGLVKCGAWGCFDEFNRLEEAVLSAVSMQIQVIQDAIKSKAKTAELLEKTISIDPNSGIFITLNPAGKGYGGRSKLPDNLKQLFRPVAMSKPDNDLIAEVILFSEGFKDAKNLGRKLVAVFNLSKELLSSQQHYDWGLRALKTVLKGCGNLLQNIRREENAKVDKAKETLLVVQAVRFNTLSKLTFSDSKLFDNLVKDVFPEVDFQNIEYKELEDALRETCTELHLIPIDNQIKKCLELYEQLRQRMGVVVVGPSGSGKSTLWRLLRDALLRISKTVKKYVMNPKAMPRQQLLGHIDLDTREWSDGVLTYAAREVVKEPIDIQSWIVCDGDIDPEWIESLNSVLDDNRLLTMPSGERIQFGPNVNFLFETHDLSCASPATISRMGMIYMSDENTDITALIKSWLNQKEERQKMLLSGWIEDYFYQAIDEAQKYMHEMVVETTIVGLVLNGLSHLYDVTNKVQFTVSLIKGLGGNLPDNLKQSFSETIFSITGESPPDPRRILDTYYDSDLGKLNVYSHEGADDLTADRFEADDPPIIKTTDIQRGMDYFAPLLSSANKQPFILVGPEGCGKGLLLKYCFEKLKSVQVNVLYCSAQTGPEHVLQKLNQSCMTVNTNNGRVYRPKDCERLILYLKDINLPKPDKWGTSQLVAFLQQVLTYQGFYDSNLEFVGLEGVQIVSSMNAGTSMGRHRLSTRFTSIVRICTVGYPSTEQLQTIYSSYLKPVLEKQLKRHPIWSSASKMRSLSNCMIKLYEEVKGTFTVDDYSHYLFTPRDLTAWINGLLRYDLSSGAEDRPDHVLKIWVYEAQRLFRDKLATDEHRAKFDGILNNVVRADWSVHFMDDMGDCYFRAESGSAGAPLPAHGRNLSQFNSDDLTVIVEKALVQYSRDQRDLDLVLFKEVLCQIVRVERVLTAPGGSLLLAGRSGVGRRTAATLVAHMHQMSVVAPKMSRTYGSKQFKIDLKTAMQQAGVDNQQVVLLLEDHNFVESTFLELINSVLAAGEVPGLYSTEELEPLVSSLRDEASEAGFRGTMAQYFSSRIRRNLHVVLIMDCINSNFAVQCESNPSLYKKCSILWLEGWSRESMVRLPHLILTKEAKVEGAALSSEKPKKRKLSGGQELLKGFLHIHESCAQFGEATPRRYLAFVHTYKQVYSDKKVKIETRTQHLQAGVTKLNEAKQLVDQLKSKAGEQSKILAEKQLEADESLKEITETMHRAGDQKIEMEKLKEQVSQENVKLEKRKKEIDIELEDVMPIVEESKRAVGSIKSESLGEIRAFRAPPDVVRDILEGVLRLMGEKDVSWNAMKNFLAKRGVKEEIQNFDARNINPDHRKETAKRASVAAAPLAAWTKANIKYSHVLERIEPLEKEQSQLQKNLEKANNQMSKLSKGLDAVDRKVADLKQNFERRTTEAMKLKVDLDKAQETITAAENLVGKLHSEHDRWSSQVGELHKELEQLPLRALVAAAFITYMSNAPEDRRQACISDWISAVGIDTFELRRFLSTESEQLVWKSEGLPSDELSMENAMMILQTSLRPFLVDPSSRATEWLKTHLKDQRLDTVNQQDSNFTTALELAVRFGKTLVIQEVDGVEPILYPLLRGDLISQGPRHVVQIGDKVIDYNESFKLFLATRNPSPELPPDASSIVTEVNFTTTRAGLTGQLLAASIQNEKPELETRKMDLLRKEEELKIELAKLEESLLEQLANAKGNILDNKELLDSLQKTKESSTTISNSLSESQNLQVSLDQERGAYLPLAEHGSQLYFIIMDLCKLNNMYRFSLAAFLKLFQRSLNNKQEGVSTDIRIKNLKRVLLKLIYNYVCRSLFKTDRLMFALHLVHGMHPESFEENEWEFFLGMVAVDASKSQSSLPSWIEGDCASTVALLKSALPNVYSNMNLEDNGVWSSFSRSSTCEREIPSGIEKRLSNFEQLLVVYSTRPDRLQSAMTKFACDMLNLKELSPTNVNLKRLCQEETEPGEPILIIISPGADPSQELQDLAKDIVGSDKYHQVAMGQGQAEIAMQLLHECSKNGEWLCLKNLHLVTAWLPVLEKELNSLKPHENFRLWLTAESHPKFPTILLQESLKITYEAPPGIKKNLMRTYETWSPDYVAKSGNVARSQALFVLAWFHAVMQERRNYVPQGWTKFYEFNMSDLRASAEMIDRLCKRSQKDIEWNYVHGLVENAFYGGRVDNIFDNRVMVSYLKQFFNSNIVGRGSGKRIGPLNLPNSCQSQEFIEEIDRLPEMDKPSYFGLPENIERSTERTIGLNVISQLRIIQRSTTSSKKFQKEVWRKELTPILNLWKSINQGLNLIQTRIPPSSHSSDASPLLTFVQQERINGLALVREVHSCLSSLSKVIRGIQLLTEDIQKVASALLLNSTPTVWLDKWQGPSDDPLSYIRGLVSRTAAITQKWVPAAEQNNLLDSTLDLSELFHPDTFMNALRQTTARSMKTSMDSLKLACSWSRSGGGSISSSSSVKLGGIQLEGCSFEGNRLVQNQRDSPSVVTLSEVLVGWVKEIPPQGHSISLPLYFSNERERVVMHLDVPCDAEIHVWLQSGAALFLRSF</sequence>
<dbReference type="SUPFAM" id="SSF52540">
    <property type="entry name" value="P-loop containing nucleoside triphosphate hydrolases"/>
    <property type="match status" value="4"/>
</dbReference>
<feature type="coiled-coil region" evidence="23">
    <location>
        <begin position="2929"/>
        <end position="2956"/>
    </location>
</feature>
<dbReference type="InterPro" id="IPR042219">
    <property type="entry name" value="AAA_lid_11_sf"/>
</dbReference>
<dbReference type="GO" id="GO:0051959">
    <property type="term" value="F:dynein light intermediate chain binding"/>
    <property type="evidence" value="ECO:0007669"/>
    <property type="project" value="InterPro"/>
</dbReference>
<dbReference type="FunFam" id="1.10.8.1220:FF:000003">
    <property type="entry name" value="Dynein cytoplasmic 2 heavy chain 1"/>
    <property type="match status" value="1"/>
</dbReference>
<keyword evidence="5" id="KW-1003">Cell membrane</keyword>
<evidence type="ECO:0000256" key="2">
    <source>
        <dbReference type="ARBA" id="ARBA00004430"/>
    </source>
</evidence>
<evidence type="ECO:0000256" key="8">
    <source>
        <dbReference type="ARBA" id="ARBA00022741"/>
    </source>
</evidence>
<keyword evidence="4" id="KW-0217">Developmental protein</keyword>
<evidence type="ECO:0000256" key="15">
    <source>
        <dbReference type="ARBA" id="ARBA00023175"/>
    </source>
</evidence>
<evidence type="ECO:0000259" key="33">
    <source>
        <dbReference type="Pfam" id="PF21264"/>
    </source>
</evidence>
<evidence type="ECO:0000256" key="7">
    <source>
        <dbReference type="ARBA" id="ARBA00022701"/>
    </source>
</evidence>
<dbReference type="Gene3D" id="1.10.8.710">
    <property type="match status" value="1"/>
</dbReference>
<evidence type="ECO:0000256" key="11">
    <source>
        <dbReference type="ARBA" id="ARBA00023017"/>
    </source>
</evidence>
<dbReference type="FunFam" id="3.40.50.300:FF:000598">
    <property type="entry name" value="Dynein cytoplasmic 2 heavy chain 1"/>
    <property type="match status" value="1"/>
</dbReference>
<evidence type="ECO:0000256" key="23">
    <source>
        <dbReference type="SAM" id="Coils"/>
    </source>
</evidence>
<evidence type="ECO:0000259" key="29">
    <source>
        <dbReference type="Pfam" id="PF12780"/>
    </source>
</evidence>
<keyword evidence="13" id="KW-0969">Cilium</keyword>
<feature type="domain" description="Cytoplasmic dynein 2 heavy chain 1 AAA+ ATPase" evidence="33">
    <location>
        <begin position="2108"/>
        <end position="2202"/>
    </location>
</feature>
<proteinExistence type="inferred from homology"/>
<feature type="domain" description="Dynein heavy chain C-terminal" evidence="32">
    <location>
        <begin position="3967"/>
        <end position="4260"/>
    </location>
</feature>
<dbReference type="InterPro" id="IPR042228">
    <property type="entry name" value="Dynein_linker_3"/>
</dbReference>
<dbReference type="InterPro" id="IPR043160">
    <property type="entry name" value="Dynein_C_barrel"/>
</dbReference>
<dbReference type="OrthoDB" id="10252139at2759"/>
<evidence type="ECO:0000259" key="27">
    <source>
        <dbReference type="Pfam" id="PF12774"/>
    </source>
</evidence>
<evidence type="ECO:0000256" key="14">
    <source>
        <dbReference type="ARBA" id="ARBA00023136"/>
    </source>
</evidence>
<dbReference type="Pfam" id="PF03028">
    <property type="entry name" value="Dynein_heavy"/>
    <property type="match status" value="1"/>
</dbReference>
<keyword evidence="14" id="KW-0472">Membrane</keyword>
<dbReference type="Pfam" id="PF21264">
    <property type="entry name" value="DYNC2H1_AAA_dom"/>
    <property type="match status" value="1"/>
</dbReference>
<keyword evidence="6" id="KW-0963">Cytoplasm</keyword>
<evidence type="ECO:0000259" key="31">
    <source>
        <dbReference type="Pfam" id="PF18198"/>
    </source>
</evidence>
<dbReference type="InterPro" id="IPR035706">
    <property type="entry name" value="AAA_9"/>
</dbReference>
<protein>
    <recommendedName>
        <fullName evidence="18">Cytoplasmic dynein 2 heavy chain 1</fullName>
    </recommendedName>
    <alternativeName>
        <fullName evidence="20">Cytoplasmic dynein 2 heavy chain</fullName>
    </alternativeName>
    <alternativeName>
        <fullName evidence="21">Dynein cytoplasmic heavy chain 2</fullName>
    </alternativeName>
    <alternativeName>
        <fullName evidence="22">Dynein heavy chain isotype 1B</fullName>
    </alternativeName>
</protein>
<dbReference type="Pfam" id="PF12777">
    <property type="entry name" value="MT"/>
    <property type="match status" value="1"/>
</dbReference>
<dbReference type="GO" id="GO:0030030">
    <property type="term" value="P:cell projection organization"/>
    <property type="evidence" value="ECO:0007669"/>
    <property type="project" value="UniProtKB-KW"/>
</dbReference>
<dbReference type="Gene3D" id="1.20.920.20">
    <property type="match status" value="1"/>
</dbReference>
<feature type="domain" description="Dynein heavy chain AAA lid" evidence="31">
    <location>
        <begin position="3820"/>
        <end position="3955"/>
    </location>
</feature>
<keyword evidence="12 23" id="KW-0175">Coiled coil</keyword>
<evidence type="ECO:0000259" key="28">
    <source>
        <dbReference type="Pfam" id="PF12777"/>
    </source>
</evidence>
<dbReference type="FunFam" id="3.20.180.20:FF:000002">
    <property type="entry name" value="Cytoplasmic dynein heavy chain 1"/>
    <property type="match status" value="1"/>
</dbReference>
<feature type="coiled-coil region" evidence="23">
    <location>
        <begin position="3369"/>
        <end position="3410"/>
    </location>
</feature>
<evidence type="ECO:0000256" key="21">
    <source>
        <dbReference type="ARBA" id="ARBA00083259"/>
    </source>
</evidence>
<evidence type="ECO:0000259" key="26">
    <source>
        <dbReference type="Pfam" id="PF08393"/>
    </source>
</evidence>
<dbReference type="Pfam" id="PF08393">
    <property type="entry name" value="DHC_N2"/>
    <property type="match status" value="1"/>
</dbReference>
<dbReference type="GO" id="GO:0005886">
    <property type="term" value="C:plasma membrane"/>
    <property type="evidence" value="ECO:0007669"/>
    <property type="project" value="UniProtKB-SubCell"/>
</dbReference>
<dbReference type="Pfam" id="PF18198">
    <property type="entry name" value="AAA_lid_11"/>
    <property type="match status" value="1"/>
</dbReference>
<dbReference type="InterPro" id="IPR004273">
    <property type="entry name" value="Dynein_heavy_D6_P-loop"/>
</dbReference>
<dbReference type="EMBL" id="CAJFCJ010000008">
    <property type="protein sequence ID" value="CAD5118140.1"/>
    <property type="molecule type" value="Genomic_DNA"/>
</dbReference>
<comment type="subcellular location">
    <subcellularLocation>
        <location evidence="1">Cell membrane</location>
        <topology evidence="1">Peripheral membrane protein</topology>
    </subcellularLocation>
    <subcellularLocation>
        <location evidence="2">Cytoplasm</location>
        <location evidence="2">Cytoskeleton</location>
        <location evidence="2">Cilium axoneme</location>
    </subcellularLocation>
</comment>
<feature type="domain" description="Dynein heavy chain coiled coil stalk" evidence="28">
    <location>
        <begin position="2875"/>
        <end position="3188"/>
    </location>
</feature>
<feature type="domain" description="Dynein 2 heavy chain 1 cytoplasmic ATPase lid" evidence="34">
    <location>
        <begin position="2438"/>
        <end position="2531"/>
    </location>
</feature>
<dbReference type="Pfam" id="PF18199">
    <property type="entry name" value="Dynein_C"/>
    <property type="match status" value="1"/>
</dbReference>
<evidence type="ECO:0000256" key="18">
    <source>
        <dbReference type="ARBA" id="ARBA00023902"/>
    </source>
</evidence>
<dbReference type="InterPro" id="IPR027417">
    <property type="entry name" value="P-loop_NTPase"/>
</dbReference>
<dbReference type="Pfam" id="PF12775">
    <property type="entry name" value="AAA_7"/>
    <property type="match status" value="1"/>
</dbReference>
<reference evidence="35 36" key="1">
    <citation type="submission" date="2020-08" db="EMBL/GenBank/DDBJ databases">
        <authorList>
            <person name="Hejnol A."/>
        </authorList>
    </citation>
    <scope>NUCLEOTIDE SEQUENCE [LARGE SCALE GENOMIC DNA]</scope>
</reference>
<dbReference type="GO" id="GO:0005874">
    <property type="term" value="C:microtubule"/>
    <property type="evidence" value="ECO:0007669"/>
    <property type="project" value="UniProtKB-KW"/>
</dbReference>
<dbReference type="FunFam" id="3.40.50.300:FF:001810">
    <property type="entry name" value="Cytoplasmic dynein 2 heavy chain 1"/>
    <property type="match status" value="1"/>
</dbReference>
<dbReference type="PANTHER" id="PTHR46532">
    <property type="entry name" value="MALE FERTILITY FACTOR KL5"/>
    <property type="match status" value="1"/>
</dbReference>
<keyword evidence="15" id="KW-0505">Motor protein</keyword>
<dbReference type="InterPro" id="IPR054354">
    <property type="entry name" value="DYNC2H1-like_lid"/>
</dbReference>
<evidence type="ECO:0000259" key="25">
    <source>
        <dbReference type="Pfam" id="PF08385"/>
    </source>
</evidence>
<dbReference type="Proteomes" id="UP000549394">
    <property type="component" value="Unassembled WGS sequence"/>
</dbReference>
<dbReference type="Gene3D" id="3.20.180.20">
    <property type="entry name" value="Dynein heavy chain, N-terminal domain 2"/>
    <property type="match status" value="1"/>
</dbReference>
<evidence type="ECO:0000256" key="22">
    <source>
        <dbReference type="ARBA" id="ARBA00083782"/>
    </source>
</evidence>
<evidence type="ECO:0000256" key="20">
    <source>
        <dbReference type="ARBA" id="ARBA00078768"/>
    </source>
</evidence>
<dbReference type="Gene3D" id="1.20.1270.280">
    <property type="match status" value="1"/>
</dbReference>
<feature type="domain" description="Dynein heavy chain tail" evidence="25">
    <location>
        <begin position="185"/>
        <end position="640"/>
    </location>
</feature>
<dbReference type="GO" id="GO:0045505">
    <property type="term" value="F:dynein intermediate chain binding"/>
    <property type="evidence" value="ECO:0007669"/>
    <property type="project" value="InterPro"/>
</dbReference>
<evidence type="ECO:0000313" key="35">
    <source>
        <dbReference type="EMBL" id="CAD5118140.1"/>
    </source>
</evidence>
<dbReference type="GO" id="GO:0005524">
    <property type="term" value="F:ATP binding"/>
    <property type="evidence" value="ECO:0007669"/>
    <property type="project" value="UniProtKB-KW"/>
</dbReference>
<keyword evidence="7" id="KW-0493">Microtubule</keyword>
<evidence type="ECO:0000259" key="24">
    <source>
        <dbReference type="Pfam" id="PF03028"/>
    </source>
</evidence>
<keyword evidence="10" id="KW-0067">ATP-binding</keyword>
<dbReference type="InterPro" id="IPR024317">
    <property type="entry name" value="Dynein_heavy_chain_D4_dom"/>
</dbReference>
<dbReference type="Gene3D" id="3.40.50.300">
    <property type="entry name" value="P-loop containing nucleotide triphosphate hydrolases"/>
    <property type="match status" value="5"/>
</dbReference>
<dbReference type="InterPro" id="IPR013602">
    <property type="entry name" value="Dynein_heavy_linker"/>
</dbReference>
<feature type="domain" description="Dynein heavy chain AAA module D4" evidence="29">
    <location>
        <begin position="2603"/>
        <end position="2860"/>
    </location>
</feature>
<evidence type="ECO:0000259" key="32">
    <source>
        <dbReference type="Pfam" id="PF18199"/>
    </source>
</evidence>
<dbReference type="InterPro" id="IPR041658">
    <property type="entry name" value="AAA_lid_11"/>
</dbReference>
<dbReference type="InterPro" id="IPR026983">
    <property type="entry name" value="DHC"/>
</dbReference>
<dbReference type="GO" id="GO:0007018">
    <property type="term" value="P:microtubule-based movement"/>
    <property type="evidence" value="ECO:0007669"/>
    <property type="project" value="InterPro"/>
</dbReference>
<dbReference type="Pfam" id="PF12781">
    <property type="entry name" value="AAA_9"/>
    <property type="match status" value="1"/>
</dbReference>
<evidence type="ECO:0000256" key="4">
    <source>
        <dbReference type="ARBA" id="ARBA00022473"/>
    </source>
</evidence>
<dbReference type="Gene3D" id="1.10.8.1220">
    <property type="match status" value="1"/>
</dbReference>
<keyword evidence="16" id="KW-0206">Cytoskeleton</keyword>
<comment type="similarity">
    <text evidence="3">Belongs to the dynein heavy chain family.</text>
</comment>
<dbReference type="InterPro" id="IPR043157">
    <property type="entry name" value="Dynein_AAA1S"/>
</dbReference>
<feature type="coiled-coil region" evidence="23">
    <location>
        <begin position="1023"/>
        <end position="1050"/>
    </location>
</feature>
<evidence type="ECO:0000256" key="3">
    <source>
        <dbReference type="ARBA" id="ARBA00008887"/>
    </source>
</evidence>
<evidence type="ECO:0000256" key="12">
    <source>
        <dbReference type="ARBA" id="ARBA00023054"/>
    </source>
</evidence>
<dbReference type="Gene3D" id="1.20.920.30">
    <property type="match status" value="1"/>
</dbReference>
<evidence type="ECO:0000256" key="5">
    <source>
        <dbReference type="ARBA" id="ARBA00022475"/>
    </source>
</evidence>
<keyword evidence="36" id="KW-1185">Reference proteome</keyword>
<evidence type="ECO:0000256" key="6">
    <source>
        <dbReference type="ARBA" id="ARBA00022490"/>
    </source>
</evidence>
<dbReference type="Pfam" id="PF08385">
    <property type="entry name" value="DHC_N1"/>
    <property type="match status" value="1"/>
</dbReference>
<dbReference type="FunFam" id="3.40.50.300:FF:000706">
    <property type="entry name" value="Cytoplasmic dynein 2 heavy chain 1"/>
    <property type="match status" value="1"/>
</dbReference>
<dbReference type="Gene3D" id="3.10.490.20">
    <property type="match status" value="1"/>
</dbReference>
<dbReference type="GO" id="GO:0005858">
    <property type="term" value="C:axonemal dynein complex"/>
    <property type="evidence" value="ECO:0007669"/>
    <property type="project" value="TreeGrafter"/>
</dbReference>
<dbReference type="FunFam" id="1.10.8.720:FF:000006">
    <property type="entry name" value="cytoplasmic dynein 2 heavy chain 1"/>
    <property type="match status" value="1"/>
</dbReference>
<evidence type="ECO:0000259" key="30">
    <source>
        <dbReference type="Pfam" id="PF12781"/>
    </source>
</evidence>
<accession>A0A7I8VPY1</accession>
<comment type="subunit">
    <text evidence="19">The cytoplasmic dynein complex 2 is probably composed by a heavy chain DYNC2H1 homodimer and a number of DYNC2LI1 light intermediate chains.</text>
</comment>
<evidence type="ECO:0000256" key="19">
    <source>
        <dbReference type="ARBA" id="ARBA00064100"/>
    </source>
</evidence>
<dbReference type="FunFam" id="1.20.920.20:FF:000002">
    <property type="entry name" value="Cytoplasmic dynein 1 heavy chain"/>
    <property type="match status" value="1"/>
</dbReference>
<dbReference type="FunFam" id="1.10.8.710:FF:000006">
    <property type="entry name" value="cytoplasmic dynein 2 heavy chain 1"/>
    <property type="match status" value="1"/>
</dbReference>
<keyword evidence="11" id="KW-0243">Dynein</keyword>
<dbReference type="Pfam" id="PF22597">
    <property type="entry name" value="DYN_lid"/>
    <property type="match status" value="1"/>
</dbReference>
<evidence type="ECO:0000256" key="17">
    <source>
        <dbReference type="ARBA" id="ARBA00023273"/>
    </source>
</evidence>
<dbReference type="FunFam" id="3.40.50.300:FF:000071">
    <property type="entry name" value="Cytoplasmic dynein heavy chain 1"/>
    <property type="match status" value="1"/>
</dbReference>
<evidence type="ECO:0000256" key="10">
    <source>
        <dbReference type="ARBA" id="ARBA00022840"/>
    </source>
</evidence>
<comment type="caution">
    <text evidence="35">The sequence shown here is derived from an EMBL/GenBank/DDBJ whole genome shotgun (WGS) entry which is preliminary data.</text>
</comment>
<keyword evidence="9" id="KW-0970">Cilium biogenesis/degradation</keyword>
<evidence type="ECO:0000256" key="1">
    <source>
        <dbReference type="ARBA" id="ARBA00004202"/>
    </source>
</evidence>
<feature type="domain" description="Dynein heavy chain ATP-binding dynein motor region" evidence="30">
    <location>
        <begin position="3217"/>
        <end position="3435"/>
    </location>
</feature>
<dbReference type="InterPro" id="IPR042222">
    <property type="entry name" value="Dynein_2_N"/>
</dbReference>
<dbReference type="FunFam" id="1.20.920.30:FF:000006">
    <property type="entry name" value="Cytoplasmic dynein 2 heavy chain 1"/>
    <property type="match status" value="1"/>
</dbReference>
<dbReference type="FunFam" id="1.20.140.100:FF:000005">
    <property type="entry name" value="cytoplasmic dynein 2 heavy chain 1"/>
    <property type="match status" value="1"/>
</dbReference>
<dbReference type="InterPro" id="IPR024743">
    <property type="entry name" value="Dynein_HC_stalk"/>
</dbReference>
<dbReference type="InterPro" id="IPR041228">
    <property type="entry name" value="Dynein_C"/>
</dbReference>
<dbReference type="InterPro" id="IPR013594">
    <property type="entry name" value="Dynein_heavy_tail"/>
</dbReference>
<evidence type="ECO:0000256" key="13">
    <source>
        <dbReference type="ARBA" id="ARBA00023069"/>
    </source>
</evidence>
<dbReference type="Gene3D" id="6.10.140.1060">
    <property type="match status" value="1"/>
</dbReference>
<dbReference type="InterPro" id="IPR049400">
    <property type="entry name" value="DYNC2H1_AAA_dom"/>
</dbReference>
<dbReference type="InterPro" id="IPR035699">
    <property type="entry name" value="AAA_6"/>
</dbReference>
<dbReference type="GO" id="GO:0008569">
    <property type="term" value="F:minus-end-directed microtubule motor activity"/>
    <property type="evidence" value="ECO:0007669"/>
    <property type="project" value="InterPro"/>
</dbReference>
<evidence type="ECO:0000256" key="9">
    <source>
        <dbReference type="ARBA" id="ARBA00022794"/>
    </source>
</evidence>
<dbReference type="Gene3D" id="1.10.8.720">
    <property type="entry name" value="Region D6 of dynein motor"/>
    <property type="match status" value="1"/>
</dbReference>
<feature type="domain" description="Dynein heavy chain region D6 P-loop" evidence="24">
    <location>
        <begin position="3678"/>
        <end position="3787"/>
    </location>
</feature>
<keyword evidence="17" id="KW-0966">Cell projection</keyword>
<keyword evidence="8" id="KW-0547">Nucleotide-binding</keyword>
<dbReference type="PANTHER" id="PTHR46532:SF15">
    <property type="entry name" value="CYTOPLASMIC DYNEIN 2 HEAVY CHAIN 1"/>
    <property type="match status" value="1"/>
</dbReference>
<dbReference type="FunFam" id="3.40.50.300:FF:000710">
    <property type="entry name" value="Cytoplasmic dynein 2 heavy chain 1"/>
    <property type="match status" value="1"/>
</dbReference>
<evidence type="ECO:0000259" key="34">
    <source>
        <dbReference type="Pfam" id="PF22597"/>
    </source>
</evidence>
<evidence type="ECO:0000313" key="36">
    <source>
        <dbReference type="Proteomes" id="UP000549394"/>
    </source>
</evidence>
<dbReference type="Pfam" id="PF12774">
    <property type="entry name" value="AAA_6"/>
    <property type="match status" value="1"/>
</dbReference>
<dbReference type="Gene3D" id="1.20.140.100">
    <property type="entry name" value="Dynein heavy chain, N-terminal domain 2"/>
    <property type="match status" value="1"/>
</dbReference>
<feature type="domain" description="Dynein heavy chain linker" evidence="26">
    <location>
        <begin position="1111"/>
        <end position="1510"/>
    </location>
</feature>
<name>A0A7I8VPY1_9ANNE</name>
<dbReference type="Gene3D" id="1.20.58.1120">
    <property type="match status" value="1"/>
</dbReference>
<feature type="coiled-coil region" evidence="23">
    <location>
        <begin position="3070"/>
        <end position="3146"/>
    </location>
</feature>
<dbReference type="Pfam" id="PF12780">
    <property type="entry name" value="AAA_8"/>
    <property type="match status" value="1"/>
</dbReference>
<gene>
    <name evidence="35" type="ORF">DGYR_LOCUS6567</name>
</gene>
<organism evidence="35 36">
    <name type="scientific">Dimorphilus gyrociliatus</name>
    <dbReference type="NCBI Taxonomy" id="2664684"/>
    <lineage>
        <taxon>Eukaryota</taxon>
        <taxon>Metazoa</taxon>
        <taxon>Spiralia</taxon>
        <taxon>Lophotrochozoa</taxon>
        <taxon>Annelida</taxon>
        <taxon>Polychaeta</taxon>
        <taxon>Polychaeta incertae sedis</taxon>
        <taxon>Dinophilidae</taxon>
        <taxon>Dimorphilus</taxon>
    </lineage>
</organism>